<dbReference type="Gene3D" id="3.40.50.2300">
    <property type="match status" value="2"/>
</dbReference>
<evidence type="ECO:0000256" key="1">
    <source>
        <dbReference type="ARBA" id="ARBA00004196"/>
    </source>
</evidence>
<reference evidence="7" key="1">
    <citation type="journal article" date="2019" name="Int. J. Syst. Evol. Microbiol.">
        <title>The Global Catalogue of Microorganisms (GCM) 10K type strain sequencing project: providing services to taxonomists for standard genome sequencing and annotation.</title>
        <authorList>
            <consortium name="The Broad Institute Genomics Platform"/>
            <consortium name="The Broad Institute Genome Sequencing Center for Infectious Disease"/>
            <person name="Wu L."/>
            <person name="Ma J."/>
        </authorList>
    </citation>
    <scope>NUCLEOTIDE SEQUENCE [LARGE SCALE GENOMIC DNA]</scope>
    <source>
        <strain evidence="7">CGMCC 4.7645</strain>
    </source>
</reference>
<feature type="chain" id="PRO_5047502557" evidence="4">
    <location>
        <begin position="22"/>
        <end position="374"/>
    </location>
</feature>
<dbReference type="PANTHER" id="PTHR46847:SF1">
    <property type="entry name" value="D-ALLOSE-BINDING PERIPLASMIC PROTEIN-RELATED"/>
    <property type="match status" value="1"/>
</dbReference>
<comment type="subcellular location">
    <subcellularLocation>
        <location evidence="1">Cell envelope</location>
    </subcellularLocation>
</comment>
<dbReference type="PROSITE" id="PS51257">
    <property type="entry name" value="PROKAR_LIPOPROTEIN"/>
    <property type="match status" value="1"/>
</dbReference>
<evidence type="ECO:0000256" key="2">
    <source>
        <dbReference type="ARBA" id="ARBA00007639"/>
    </source>
</evidence>
<feature type="domain" description="Periplasmic binding protein" evidence="5">
    <location>
        <begin position="84"/>
        <end position="330"/>
    </location>
</feature>
<comment type="caution">
    <text evidence="6">The sequence shown here is derived from an EMBL/GenBank/DDBJ whole genome shotgun (WGS) entry which is preliminary data.</text>
</comment>
<dbReference type="InterPro" id="IPR028082">
    <property type="entry name" value="Peripla_BP_I"/>
</dbReference>
<dbReference type="PANTHER" id="PTHR46847">
    <property type="entry name" value="D-ALLOSE-BINDING PERIPLASMIC PROTEIN-RELATED"/>
    <property type="match status" value="1"/>
</dbReference>
<protein>
    <submittedName>
        <fullName evidence="6">Sugar ABC transporter substrate-binding protein</fullName>
    </submittedName>
</protein>
<keyword evidence="3 4" id="KW-0732">Signal</keyword>
<keyword evidence="7" id="KW-1185">Reference proteome</keyword>
<accession>A0ABW5FM37</accession>
<name>A0ABW5FM37_9PSEU</name>
<evidence type="ECO:0000313" key="7">
    <source>
        <dbReference type="Proteomes" id="UP001597417"/>
    </source>
</evidence>
<dbReference type="RefSeq" id="WP_378261694.1">
    <property type="nucleotide sequence ID" value="NZ_JBHUKR010000004.1"/>
</dbReference>
<gene>
    <name evidence="6" type="ORF">ACFSXZ_05010</name>
</gene>
<evidence type="ECO:0000313" key="6">
    <source>
        <dbReference type="EMBL" id="MFD2415684.1"/>
    </source>
</evidence>
<dbReference type="InterPro" id="IPR025997">
    <property type="entry name" value="SBP_2_dom"/>
</dbReference>
<evidence type="ECO:0000259" key="5">
    <source>
        <dbReference type="Pfam" id="PF13407"/>
    </source>
</evidence>
<evidence type="ECO:0000256" key="3">
    <source>
        <dbReference type="ARBA" id="ARBA00022729"/>
    </source>
</evidence>
<feature type="signal peptide" evidence="4">
    <location>
        <begin position="1"/>
        <end position="21"/>
    </location>
</feature>
<dbReference type="Proteomes" id="UP001597417">
    <property type="component" value="Unassembled WGS sequence"/>
</dbReference>
<sequence>MRPRTGITAILSMALALTACGGGSTSAGPGAGAAAKNNPAAAAAAKKLEPYAAERSAISLTPLPQAPPRGKTVSFISCPLPTCQQYLDAMNQAGAKIGWTVKVYDGGLTPDTQASAWRSVAQNPGDGVVAVPTIPNSALTDQLATLNSKGIPVVELGGPSTPSAPVIGHYNNAKQSTVQGQIWADWITADSGAGAKVVYYTDTSFESLLPYTESFKKELSSACPQCSVDVQTTNYSTGVGKSIPQQIVSYLQRTPDAKYVLINVGDASVGVPQALAAAGLRDKVKLVTGSSSVANVKAVSDGSQAMAVVGERYEFGWRAFDLIIRHLEGAPIADPEPVGSLHVITKDNLPKNLDVPYSVPGYQDGFLQAWHVTP</sequence>
<evidence type="ECO:0000256" key="4">
    <source>
        <dbReference type="SAM" id="SignalP"/>
    </source>
</evidence>
<proteinExistence type="inferred from homology"/>
<dbReference type="EMBL" id="JBHUKR010000004">
    <property type="protein sequence ID" value="MFD2415684.1"/>
    <property type="molecule type" value="Genomic_DNA"/>
</dbReference>
<dbReference type="SUPFAM" id="SSF53822">
    <property type="entry name" value="Periplasmic binding protein-like I"/>
    <property type="match status" value="1"/>
</dbReference>
<organism evidence="6 7">
    <name type="scientific">Amycolatopsis pigmentata</name>
    <dbReference type="NCBI Taxonomy" id="450801"/>
    <lineage>
        <taxon>Bacteria</taxon>
        <taxon>Bacillati</taxon>
        <taxon>Actinomycetota</taxon>
        <taxon>Actinomycetes</taxon>
        <taxon>Pseudonocardiales</taxon>
        <taxon>Pseudonocardiaceae</taxon>
        <taxon>Amycolatopsis</taxon>
    </lineage>
</organism>
<comment type="similarity">
    <text evidence="2">Belongs to the bacterial solute-binding protein 2 family.</text>
</comment>
<dbReference type="Pfam" id="PF13407">
    <property type="entry name" value="Peripla_BP_4"/>
    <property type="match status" value="1"/>
</dbReference>